<keyword evidence="5 10" id="KW-1133">Transmembrane helix</keyword>
<comment type="subcellular location">
    <subcellularLocation>
        <location evidence="10">Cell membrane</location>
        <topology evidence="10">Multi-pass membrane protein</topology>
    </subcellularLocation>
</comment>
<keyword evidence="6 10" id="KW-0443">Lipid metabolism</keyword>
<accession>A0A7G1GZ85</accession>
<dbReference type="PANTHER" id="PTHR30309">
    <property type="entry name" value="INNER MEMBRANE PROTEIN YGIH"/>
    <property type="match status" value="1"/>
</dbReference>
<comment type="similarity">
    <text evidence="10">Belongs to the PlsY family.</text>
</comment>
<dbReference type="RefSeq" id="WP_203472729.1">
    <property type="nucleotide sequence ID" value="NZ_AP022873.1"/>
</dbReference>
<dbReference type="HAMAP" id="MF_01043">
    <property type="entry name" value="PlsY"/>
    <property type="match status" value="1"/>
</dbReference>
<comment type="catalytic activity">
    <reaction evidence="10">
        <text>an acyl phosphate + sn-glycerol 3-phosphate = a 1-acyl-sn-glycero-3-phosphate + phosphate</text>
        <dbReference type="Rhea" id="RHEA:34075"/>
        <dbReference type="ChEBI" id="CHEBI:43474"/>
        <dbReference type="ChEBI" id="CHEBI:57597"/>
        <dbReference type="ChEBI" id="CHEBI:57970"/>
        <dbReference type="ChEBI" id="CHEBI:59918"/>
        <dbReference type="EC" id="2.3.1.275"/>
    </reaction>
</comment>
<comment type="subunit">
    <text evidence="10">Probably interacts with PlsX.</text>
</comment>
<evidence type="ECO:0000256" key="6">
    <source>
        <dbReference type="ARBA" id="ARBA00023098"/>
    </source>
</evidence>
<keyword evidence="12" id="KW-1185">Reference proteome</keyword>
<evidence type="ECO:0000313" key="11">
    <source>
        <dbReference type="EMBL" id="BCB95216.1"/>
    </source>
</evidence>
<evidence type="ECO:0000256" key="4">
    <source>
        <dbReference type="ARBA" id="ARBA00022692"/>
    </source>
</evidence>
<evidence type="ECO:0000313" key="12">
    <source>
        <dbReference type="Proteomes" id="UP000516360"/>
    </source>
</evidence>
<keyword evidence="2 10" id="KW-0444">Lipid biosynthesis</keyword>
<feature type="transmembrane region" description="Helical" evidence="10">
    <location>
        <begin position="12"/>
        <end position="30"/>
    </location>
</feature>
<dbReference type="Pfam" id="PF02660">
    <property type="entry name" value="G3P_acyltransf"/>
    <property type="match status" value="1"/>
</dbReference>
<dbReference type="EMBL" id="AP022873">
    <property type="protein sequence ID" value="BCB95216.1"/>
    <property type="molecule type" value="Genomic_DNA"/>
</dbReference>
<evidence type="ECO:0000256" key="7">
    <source>
        <dbReference type="ARBA" id="ARBA00023136"/>
    </source>
</evidence>
<keyword evidence="11" id="KW-0012">Acyltransferase</keyword>
<evidence type="ECO:0000256" key="2">
    <source>
        <dbReference type="ARBA" id="ARBA00022516"/>
    </source>
</evidence>
<reference evidence="11 12" key="1">
    <citation type="submission" date="2020-03" db="EMBL/GenBank/DDBJ databases">
        <title>Complete genome sequences of two sulfur-disproportionating bacterial strains T55J and Mzg5.</title>
        <authorList>
            <person name="Umezawa K."/>
            <person name="Kojima H."/>
            <person name="Kato Y."/>
            <person name="Fukui M."/>
        </authorList>
    </citation>
    <scope>NUCLEOTIDE SEQUENCE [LARGE SCALE GENOMIC DNA]</scope>
    <source>
        <strain evidence="11 12">T55J</strain>
    </source>
</reference>
<feature type="transmembrane region" description="Helical" evidence="10">
    <location>
        <begin position="143"/>
        <end position="162"/>
    </location>
</feature>
<dbReference type="GO" id="GO:0005886">
    <property type="term" value="C:plasma membrane"/>
    <property type="evidence" value="ECO:0007669"/>
    <property type="project" value="UniProtKB-SubCell"/>
</dbReference>
<dbReference type="Proteomes" id="UP000516360">
    <property type="component" value="Chromosome"/>
</dbReference>
<dbReference type="InterPro" id="IPR003811">
    <property type="entry name" value="G3P_acylTferase_PlsY"/>
</dbReference>
<evidence type="ECO:0000256" key="1">
    <source>
        <dbReference type="ARBA" id="ARBA00022475"/>
    </source>
</evidence>
<feature type="transmembrane region" description="Helical" evidence="10">
    <location>
        <begin position="116"/>
        <end position="137"/>
    </location>
</feature>
<organism evidence="11 12">
    <name type="scientific">Dissulfurispira thermophila</name>
    <dbReference type="NCBI Taxonomy" id="2715679"/>
    <lineage>
        <taxon>Bacteria</taxon>
        <taxon>Pseudomonadati</taxon>
        <taxon>Nitrospirota</taxon>
        <taxon>Thermodesulfovibrionia</taxon>
        <taxon>Thermodesulfovibrionales</taxon>
        <taxon>Dissulfurispiraceae</taxon>
        <taxon>Dissulfurispira</taxon>
    </lineage>
</organism>
<feature type="transmembrane region" description="Helical" evidence="10">
    <location>
        <begin position="169"/>
        <end position="185"/>
    </location>
</feature>
<dbReference type="AlphaFoldDB" id="A0A7G1GZ85"/>
<name>A0A7G1GZ85_9BACT</name>
<dbReference type="SMART" id="SM01207">
    <property type="entry name" value="G3P_acyltransf"/>
    <property type="match status" value="1"/>
</dbReference>
<comment type="pathway">
    <text evidence="10">Lipid metabolism; phospholipid metabolism.</text>
</comment>
<dbReference type="NCBIfam" id="TIGR00023">
    <property type="entry name" value="glycerol-3-phosphate 1-O-acyltransferase PlsY"/>
    <property type="match status" value="1"/>
</dbReference>
<evidence type="ECO:0000256" key="10">
    <source>
        <dbReference type="HAMAP-Rule" id="MF_01043"/>
    </source>
</evidence>
<keyword evidence="3 10" id="KW-0808">Transferase</keyword>
<dbReference type="PANTHER" id="PTHR30309:SF0">
    <property type="entry name" value="GLYCEROL-3-PHOSPHATE ACYLTRANSFERASE-RELATED"/>
    <property type="match status" value="1"/>
</dbReference>
<keyword evidence="4 10" id="KW-0812">Transmembrane</keyword>
<dbReference type="GO" id="GO:0008654">
    <property type="term" value="P:phospholipid biosynthetic process"/>
    <property type="evidence" value="ECO:0007669"/>
    <property type="project" value="UniProtKB-UniRule"/>
</dbReference>
<dbReference type="GO" id="GO:0043772">
    <property type="term" value="F:acyl-phosphate glycerol-3-phosphate acyltransferase activity"/>
    <property type="evidence" value="ECO:0007669"/>
    <property type="project" value="UniProtKB-UniRule"/>
</dbReference>
<keyword evidence="7 10" id="KW-0472">Membrane</keyword>
<comment type="function">
    <text evidence="10">Catalyzes the transfer of an acyl group from acyl-phosphate (acyl-PO(4)) to glycerol-3-phosphate (G3P) to form lysophosphatidic acid (LPA). This enzyme utilizes acyl-phosphate as fatty acyl donor, but not acyl-CoA or acyl-ACP.</text>
</comment>
<gene>
    <name evidence="10 11" type="primary">plsY</name>
    <name evidence="11" type="ORF">JZK55_01380</name>
</gene>
<evidence type="ECO:0000256" key="3">
    <source>
        <dbReference type="ARBA" id="ARBA00022679"/>
    </source>
</evidence>
<keyword evidence="8 10" id="KW-0594">Phospholipid biosynthesis</keyword>
<evidence type="ECO:0000256" key="5">
    <source>
        <dbReference type="ARBA" id="ARBA00022989"/>
    </source>
</evidence>
<dbReference type="EC" id="2.3.1.275" evidence="10"/>
<dbReference type="KEGG" id="dtp:JZK55_01380"/>
<keyword evidence="9 10" id="KW-1208">Phospholipid metabolism</keyword>
<dbReference type="UniPathway" id="UPA00085"/>
<evidence type="ECO:0000256" key="9">
    <source>
        <dbReference type="ARBA" id="ARBA00023264"/>
    </source>
</evidence>
<proteinExistence type="inferred from homology"/>
<protein>
    <recommendedName>
        <fullName evidence="10">Glycerol-3-phosphate acyltransferase</fullName>
    </recommendedName>
    <alternativeName>
        <fullName evidence="10">Acyl-PO4 G3P acyltransferase</fullName>
    </alternativeName>
    <alternativeName>
        <fullName evidence="10">Acyl-phosphate--glycerol-3-phosphate acyltransferase</fullName>
    </alternativeName>
    <alternativeName>
        <fullName evidence="10">G3P acyltransferase</fullName>
        <shortName evidence="10">GPAT</shortName>
        <ecNumber evidence="10">2.3.1.275</ecNumber>
    </alternativeName>
    <alternativeName>
        <fullName evidence="10">Lysophosphatidic acid synthase</fullName>
        <shortName evidence="10">LPA synthase</shortName>
    </alternativeName>
</protein>
<keyword evidence="1 10" id="KW-1003">Cell membrane</keyword>
<evidence type="ECO:0000256" key="8">
    <source>
        <dbReference type="ARBA" id="ARBA00023209"/>
    </source>
</evidence>
<sequence length="206" mass="22055">MIGIVDWRLEIGLIMLSFLIGSIPTGLLIAKTKGIDIRKVGSGNIGATNVLRALGKEAALLTLVGDIAKGVIPVAIAKALALDTLNTGIFGIATILGHNFSVFLKFKGGKGVATSIGVLLAFSPHVALLTITIWFLTARWTRYSSLSALIAFGLLPLSFYMLDYSKEKLIIAVIIAFLIFIRHIANIKRLIQGTESKIGEKIGNKP</sequence>